<evidence type="ECO:0000256" key="1">
    <source>
        <dbReference type="ARBA" id="ARBA00004162"/>
    </source>
</evidence>
<dbReference type="SUPFAM" id="SSF56112">
    <property type="entry name" value="Protein kinase-like (PK-like)"/>
    <property type="match status" value="1"/>
</dbReference>
<dbReference type="GO" id="GO:0045087">
    <property type="term" value="P:innate immune response"/>
    <property type="evidence" value="ECO:0007669"/>
    <property type="project" value="InterPro"/>
</dbReference>
<evidence type="ECO:0000256" key="9">
    <source>
        <dbReference type="ARBA" id="ARBA00023157"/>
    </source>
</evidence>
<feature type="domain" description="Protein kinase" evidence="11">
    <location>
        <begin position="93"/>
        <end position="366"/>
    </location>
</feature>
<evidence type="ECO:0000256" key="2">
    <source>
        <dbReference type="ARBA" id="ARBA00022475"/>
    </source>
</evidence>
<reference evidence="12" key="1">
    <citation type="journal article" date="2023" name="GigaByte">
        <title>Genome assembly of the bearded iris, Iris pallida Lam.</title>
        <authorList>
            <person name="Bruccoleri R.E."/>
            <person name="Oakeley E.J."/>
            <person name="Faust A.M.E."/>
            <person name="Altorfer M."/>
            <person name="Dessus-Babus S."/>
            <person name="Burckhardt D."/>
            <person name="Oertli M."/>
            <person name="Naumann U."/>
            <person name="Petersen F."/>
            <person name="Wong J."/>
        </authorList>
    </citation>
    <scope>NUCLEOTIDE SEQUENCE</scope>
    <source>
        <strain evidence="12">GSM-AAB239-AS_SAM_17_03QT</strain>
    </source>
</reference>
<dbReference type="InterPro" id="IPR044812">
    <property type="entry name" value="CERK1/LYK3-like"/>
</dbReference>
<evidence type="ECO:0000256" key="6">
    <source>
        <dbReference type="ARBA" id="ARBA00022840"/>
    </source>
</evidence>
<evidence type="ECO:0000256" key="7">
    <source>
        <dbReference type="ARBA" id="ARBA00022989"/>
    </source>
</evidence>
<dbReference type="Gene3D" id="1.10.510.10">
    <property type="entry name" value="Transferase(Phosphotransferase) domain 1"/>
    <property type="match status" value="1"/>
</dbReference>
<keyword evidence="4" id="KW-0732">Signal</keyword>
<dbReference type="InterPro" id="IPR001245">
    <property type="entry name" value="Ser-Thr/Tyr_kinase_cat_dom"/>
</dbReference>
<keyword evidence="3" id="KW-0812">Transmembrane</keyword>
<dbReference type="AlphaFoldDB" id="A0AAX6HWX7"/>
<evidence type="ECO:0000256" key="4">
    <source>
        <dbReference type="ARBA" id="ARBA00022729"/>
    </source>
</evidence>
<keyword evidence="12" id="KW-0675">Receptor</keyword>
<dbReference type="GO" id="GO:0005524">
    <property type="term" value="F:ATP binding"/>
    <property type="evidence" value="ECO:0007669"/>
    <property type="project" value="UniProtKB-KW"/>
</dbReference>
<protein>
    <submittedName>
        <fullName evidence="12">LysM domain receptor-like kinase 3</fullName>
    </submittedName>
</protein>
<dbReference type="InterPro" id="IPR011009">
    <property type="entry name" value="Kinase-like_dom_sf"/>
</dbReference>
<keyword evidence="2" id="KW-1003">Cell membrane</keyword>
<keyword evidence="8" id="KW-0472">Membrane</keyword>
<dbReference type="EMBL" id="JANAVB010006389">
    <property type="protein sequence ID" value="KAJ6845288.1"/>
    <property type="molecule type" value="Genomic_DNA"/>
</dbReference>
<organism evidence="12 13">
    <name type="scientific">Iris pallida</name>
    <name type="common">Sweet iris</name>
    <dbReference type="NCBI Taxonomy" id="29817"/>
    <lineage>
        <taxon>Eukaryota</taxon>
        <taxon>Viridiplantae</taxon>
        <taxon>Streptophyta</taxon>
        <taxon>Embryophyta</taxon>
        <taxon>Tracheophyta</taxon>
        <taxon>Spermatophyta</taxon>
        <taxon>Magnoliopsida</taxon>
        <taxon>Liliopsida</taxon>
        <taxon>Asparagales</taxon>
        <taxon>Iridaceae</taxon>
        <taxon>Iridoideae</taxon>
        <taxon>Irideae</taxon>
        <taxon>Iris</taxon>
    </lineage>
</organism>
<dbReference type="GO" id="GO:0019199">
    <property type="term" value="F:transmembrane receptor protein kinase activity"/>
    <property type="evidence" value="ECO:0007669"/>
    <property type="project" value="InterPro"/>
</dbReference>
<comment type="subcellular location">
    <subcellularLocation>
        <location evidence="1">Cell membrane</location>
        <topology evidence="1">Single-pass membrane protein</topology>
    </subcellularLocation>
</comment>
<evidence type="ECO:0000313" key="12">
    <source>
        <dbReference type="EMBL" id="KAJ6845288.1"/>
    </source>
</evidence>
<comment type="caution">
    <text evidence="12">The sequence shown here is derived from an EMBL/GenBank/DDBJ whole genome shotgun (WGS) entry which is preliminary data.</text>
</comment>
<keyword evidence="5" id="KW-0547">Nucleotide-binding</keyword>
<evidence type="ECO:0000256" key="8">
    <source>
        <dbReference type="ARBA" id="ARBA00023136"/>
    </source>
</evidence>
<keyword evidence="7" id="KW-1133">Transmembrane helix</keyword>
<dbReference type="PANTHER" id="PTHR46204">
    <property type="entry name" value="CHITIN ELICITOR RECEPTOR KINASE 1-RELATED"/>
    <property type="match status" value="1"/>
</dbReference>
<dbReference type="Pfam" id="PF07714">
    <property type="entry name" value="PK_Tyr_Ser-Thr"/>
    <property type="match status" value="1"/>
</dbReference>
<evidence type="ECO:0000256" key="5">
    <source>
        <dbReference type="ARBA" id="ARBA00022741"/>
    </source>
</evidence>
<accession>A0AAX6HWX7</accession>
<evidence type="ECO:0000259" key="11">
    <source>
        <dbReference type="PROSITE" id="PS50011"/>
    </source>
</evidence>
<dbReference type="Gene3D" id="3.30.200.20">
    <property type="entry name" value="Phosphorylase Kinase, domain 1"/>
    <property type="match status" value="1"/>
</dbReference>
<sequence length="378" mass="42314">MMRRRYVWPLSPRRPRSPSSVCSSSSDLSSRSLSGNHHCNAEDNMTDVGTAAISDNVHEVTPWECNASQFSGNIVKELVEFSYKELFTAANGFSIANKICECNLGAVYYAELRGEKAAIKKMEMRASREFIAELKFLMHVHHLNMVRLVGYCTEGSLFLVYEYIENGNLHQHLHESGRDALPWSVRVQIALDSARCLEYIHEYTIPVYVHRYINPTNILIDKNFHAKVAGFGLVKGLTEVGNESLPNWLVGTYGYIPPEYVIFGDISTKVDVYAFGVVLYELISAKAAVVKEAFLTKSMELVALFEDALGQPDPEEHLQKLVDPRLGRNFPIDSVHKMALLAKACMQANPQLRPSMRSIVVALMKLSATSGDLDIGSY</sequence>
<dbReference type="GO" id="GO:0005886">
    <property type="term" value="C:plasma membrane"/>
    <property type="evidence" value="ECO:0007669"/>
    <property type="project" value="UniProtKB-SubCell"/>
</dbReference>
<dbReference type="FunFam" id="1.10.510.10:FF:000468">
    <property type="entry name" value="PTI1-like tyrosine-protein kinase 3"/>
    <property type="match status" value="1"/>
</dbReference>
<keyword evidence="13" id="KW-1185">Reference proteome</keyword>
<feature type="region of interest" description="Disordered" evidence="10">
    <location>
        <begin position="1"/>
        <end position="40"/>
    </location>
</feature>
<keyword evidence="9" id="KW-1015">Disulfide bond</keyword>
<feature type="compositionally biased region" description="Low complexity" evidence="10">
    <location>
        <begin position="17"/>
        <end position="34"/>
    </location>
</feature>
<evidence type="ECO:0000313" key="13">
    <source>
        <dbReference type="Proteomes" id="UP001140949"/>
    </source>
</evidence>
<evidence type="ECO:0000256" key="3">
    <source>
        <dbReference type="ARBA" id="ARBA00022692"/>
    </source>
</evidence>
<proteinExistence type="predicted"/>
<keyword evidence="12" id="KW-0808">Transferase</keyword>
<dbReference type="PANTHER" id="PTHR46204:SF2">
    <property type="entry name" value="CHITIN ELICITOR RECEPTOR KINASE 1"/>
    <property type="match status" value="1"/>
</dbReference>
<dbReference type="Proteomes" id="UP001140949">
    <property type="component" value="Unassembled WGS sequence"/>
</dbReference>
<keyword evidence="12" id="KW-0418">Kinase</keyword>
<dbReference type="InterPro" id="IPR000719">
    <property type="entry name" value="Prot_kinase_dom"/>
</dbReference>
<gene>
    <name evidence="12" type="ORF">M6B38_289605</name>
</gene>
<evidence type="ECO:0000256" key="10">
    <source>
        <dbReference type="SAM" id="MobiDB-lite"/>
    </source>
</evidence>
<dbReference type="PROSITE" id="PS50011">
    <property type="entry name" value="PROTEIN_KINASE_DOM"/>
    <property type="match status" value="1"/>
</dbReference>
<name>A0AAX6HWX7_IRIPA</name>
<keyword evidence="6" id="KW-0067">ATP-binding</keyword>
<reference evidence="12" key="2">
    <citation type="submission" date="2023-04" db="EMBL/GenBank/DDBJ databases">
        <authorList>
            <person name="Bruccoleri R.E."/>
            <person name="Oakeley E.J."/>
            <person name="Faust A.-M."/>
            <person name="Dessus-Babus S."/>
            <person name="Altorfer M."/>
            <person name="Burckhardt D."/>
            <person name="Oertli M."/>
            <person name="Naumann U."/>
            <person name="Petersen F."/>
            <person name="Wong J."/>
        </authorList>
    </citation>
    <scope>NUCLEOTIDE SEQUENCE</scope>
    <source>
        <strain evidence="12">GSM-AAB239-AS_SAM_17_03QT</strain>
        <tissue evidence="12">Leaf</tissue>
    </source>
</reference>